<dbReference type="PANTHER" id="PTHR46266">
    <property type="entry name" value="TRANSCRIPTION FACTOR TT8"/>
    <property type="match status" value="1"/>
</dbReference>
<accession>A0A0A0KEC0</accession>
<reference evidence="5 6" key="4">
    <citation type="journal article" date="2011" name="BMC Genomics">
        <title>RNA-Seq improves annotation of protein-coding genes in the cucumber genome.</title>
        <authorList>
            <person name="Li Z."/>
            <person name="Zhang Z."/>
            <person name="Yan P."/>
            <person name="Huang S."/>
            <person name="Fei Z."/>
            <person name="Lin K."/>
        </authorList>
    </citation>
    <scope>NUCLEOTIDE SEQUENCE [LARGE SCALE GENOMIC DNA]</scope>
    <source>
        <strain evidence="6">cv. 9930</strain>
    </source>
</reference>
<name>A0A0A0KEC0_CUCSA</name>
<evidence type="ECO:0000313" key="5">
    <source>
        <dbReference type="EMBL" id="KGN47893.1"/>
    </source>
</evidence>
<dbReference type="EMBL" id="CM002927">
    <property type="protein sequence ID" value="KGN47893.1"/>
    <property type="molecule type" value="Genomic_DNA"/>
</dbReference>
<dbReference type="OMA" id="EMHEKRT"/>
<proteinExistence type="predicted"/>
<evidence type="ECO:0000259" key="4">
    <source>
        <dbReference type="Pfam" id="PF14215"/>
    </source>
</evidence>
<keyword evidence="2" id="KW-0010">Activator</keyword>
<reference evidence="5 6" key="3">
    <citation type="journal article" date="2010" name="BMC Genomics">
        <title>Transcriptome sequencing and comparative analysis of cucumber flowers with different sex types.</title>
        <authorList>
            <person name="Guo S."/>
            <person name="Zheng Y."/>
            <person name="Joung J.G."/>
            <person name="Liu S."/>
            <person name="Zhang Z."/>
            <person name="Crasta O.R."/>
            <person name="Sobral B.W."/>
            <person name="Xu Y."/>
            <person name="Huang S."/>
            <person name="Fei Z."/>
        </authorList>
    </citation>
    <scope>NUCLEOTIDE SEQUENCE [LARGE SCALE GENOMIC DNA]</scope>
    <source>
        <strain evidence="6">cv. 9930</strain>
    </source>
</reference>
<dbReference type="Proteomes" id="UP000029981">
    <property type="component" value="Chromosome 6"/>
</dbReference>
<evidence type="ECO:0000256" key="2">
    <source>
        <dbReference type="ARBA" id="ARBA00023159"/>
    </source>
</evidence>
<keyword evidence="6" id="KW-1185">Reference proteome</keyword>
<dbReference type="Pfam" id="PF14215">
    <property type="entry name" value="bHLH-MYC_N"/>
    <property type="match status" value="1"/>
</dbReference>
<protein>
    <recommendedName>
        <fullName evidence="4">Transcription factor MYC/MYB N-terminal domain-containing protein</fullName>
    </recommendedName>
</protein>
<dbReference type="STRING" id="3659.A0A0A0KEC0"/>
<feature type="domain" description="Transcription factor MYC/MYB N-terminal" evidence="4">
    <location>
        <begin position="5"/>
        <end position="124"/>
    </location>
</feature>
<keyword evidence="1" id="KW-0805">Transcription regulation</keyword>
<reference evidence="5 6" key="1">
    <citation type="journal article" date="2009" name="Nat. Genet.">
        <title>The genome of the cucumber, Cucumis sativus L.</title>
        <authorList>
            <person name="Huang S."/>
            <person name="Li R."/>
            <person name="Zhang Z."/>
            <person name="Li L."/>
            <person name="Gu X."/>
            <person name="Fan W."/>
            <person name="Lucas W.J."/>
            <person name="Wang X."/>
            <person name="Xie B."/>
            <person name="Ni P."/>
            <person name="Ren Y."/>
            <person name="Zhu H."/>
            <person name="Li J."/>
            <person name="Lin K."/>
            <person name="Jin W."/>
            <person name="Fei Z."/>
            <person name="Li G."/>
            <person name="Staub J."/>
            <person name="Kilian A."/>
            <person name="van der Vossen E.A."/>
            <person name="Wu Y."/>
            <person name="Guo J."/>
            <person name="He J."/>
            <person name="Jia Z."/>
            <person name="Ren Y."/>
            <person name="Tian G."/>
            <person name="Lu Y."/>
            <person name="Ruan J."/>
            <person name="Qian W."/>
            <person name="Wang M."/>
            <person name="Huang Q."/>
            <person name="Li B."/>
            <person name="Xuan Z."/>
            <person name="Cao J."/>
            <person name="Asan"/>
            <person name="Wu Z."/>
            <person name="Zhang J."/>
            <person name="Cai Q."/>
            <person name="Bai Y."/>
            <person name="Zhao B."/>
            <person name="Han Y."/>
            <person name="Li Y."/>
            <person name="Li X."/>
            <person name="Wang S."/>
            <person name="Shi Q."/>
            <person name="Liu S."/>
            <person name="Cho W.K."/>
            <person name="Kim J.Y."/>
            <person name="Xu Y."/>
            <person name="Heller-Uszynska K."/>
            <person name="Miao H."/>
            <person name="Cheng Z."/>
            <person name="Zhang S."/>
            <person name="Wu J."/>
            <person name="Yang Y."/>
            <person name="Kang H."/>
            <person name="Li M."/>
            <person name="Liang H."/>
            <person name="Ren X."/>
            <person name="Shi Z."/>
            <person name="Wen M."/>
            <person name="Jian M."/>
            <person name="Yang H."/>
            <person name="Zhang G."/>
            <person name="Yang Z."/>
            <person name="Chen R."/>
            <person name="Liu S."/>
            <person name="Li J."/>
            <person name="Ma L."/>
            <person name="Liu H."/>
            <person name="Zhou Y."/>
            <person name="Zhao J."/>
            <person name="Fang X."/>
            <person name="Li G."/>
            <person name="Fang L."/>
            <person name="Li Y."/>
            <person name="Liu D."/>
            <person name="Zheng H."/>
            <person name="Zhang Y."/>
            <person name="Qin N."/>
            <person name="Li Z."/>
            <person name="Yang G."/>
            <person name="Yang S."/>
            <person name="Bolund L."/>
            <person name="Kristiansen K."/>
            <person name="Zheng H."/>
            <person name="Li S."/>
            <person name="Zhang X."/>
            <person name="Yang H."/>
            <person name="Wang J."/>
            <person name="Sun R."/>
            <person name="Zhang B."/>
            <person name="Jiang S."/>
            <person name="Wang J."/>
            <person name="Du Y."/>
            <person name="Li S."/>
        </authorList>
    </citation>
    <scope>NUCLEOTIDE SEQUENCE [LARGE SCALE GENOMIC DNA]</scope>
    <source>
        <strain evidence="6">cv. 9930</strain>
    </source>
</reference>
<dbReference type="Gramene" id="KGN47893">
    <property type="protein sequence ID" value="KGN47893"/>
    <property type="gene ID" value="Csa_6G409990"/>
</dbReference>
<gene>
    <name evidence="5" type="ORF">Csa_6G409990</name>
</gene>
<evidence type="ECO:0000313" key="6">
    <source>
        <dbReference type="Proteomes" id="UP000029981"/>
    </source>
</evidence>
<dbReference type="InterPro" id="IPR025610">
    <property type="entry name" value="MYC/MYB_N"/>
</dbReference>
<keyword evidence="3" id="KW-0804">Transcription</keyword>
<organism evidence="5 6">
    <name type="scientific">Cucumis sativus</name>
    <name type="common">Cucumber</name>
    <dbReference type="NCBI Taxonomy" id="3659"/>
    <lineage>
        <taxon>Eukaryota</taxon>
        <taxon>Viridiplantae</taxon>
        <taxon>Streptophyta</taxon>
        <taxon>Embryophyta</taxon>
        <taxon>Tracheophyta</taxon>
        <taxon>Spermatophyta</taxon>
        <taxon>Magnoliopsida</taxon>
        <taxon>eudicotyledons</taxon>
        <taxon>Gunneridae</taxon>
        <taxon>Pentapetalae</taxon>
        <taxon>rosids</taxon>
        <taxon>fabids</taxon>
        <taxon>Cucurbitales</taxon>
        <taxon>Cucurbitaceae</taxon>
        <taxon>Benincaseae</taxon>
        <taxon>Cucumis</taxon>
    </lineage>
</organism>
<dbReference type="AlphaFoldDB" id="A0A0A0KEC0"/>
<dbReference type="PANTHER" id="PTHR46266:SF4">
    <property type="entry name" value="TRANSCRIPTION FACTOR TT8"/>
    <property type="match status" value="1"/>
</dbReference>
<evidence type="ECO:0000256" key="3">
    <source>
        <dbReference type="ARBA" id="ARBA00023163"/>
    </source>
</evidence>
<reference evidence="5 6" key="2">
    <citation type="journal article" date="2009" name="PLoS ONE">
        <title>An integrated genetic and cytogenetic map of the cucumber genome.</title>
        <authorList>
            <person name="Ren Y."/>
            <person name="Zhang Z."/>
            <person name="Liu J."/>
            <person name="Staub J.E."/>
            <person name="Han Y."/>
            <person name="Cheng Z."/>
            <person name="Li X."/>
            <person name="Lu J."/>
            <person name="Miao H."/>
            <person name="Kang H."/>
            <person name="Xie B."/>
            <person name="Gu X."/>
            <person name="Wang X."/>
            <person name="Du Y."/>
            <person name="Jin W."/>
            <person name="Huang S."/>
        </authorList>
    </citation>
    <scope>NUCLEOTIDE SEQUENCE [LARGE SCALE GENOMIC DNA]</scope>
    <source>
        <strain evidence="6">cv. 9930</strain>
    </source>
</reference>
<evidence type="ECO:0000256" key="1">
    <source>
        <dbReference type="ARBA" id="ARBA00023015"/>
    </source>
</evidence>
<sequence>MEGILQFAVQSVEWTYSLFWRFSTQQRMLVWGDGFYNGPIKTTKTLHPAAAAQQQQQHQHSASLSLHRTHQLTDLYNSLSASDTLRRPTSAALSPEDLTETEWFYLLCLSFSFPPGFGCVTLVSFHYHYSNFVFQNCCVCFLIISYQ</sequence>